<name>A0A8D9EW31_9HEMI</name>
<sequence length="103" mass="11641">MFNPSRVNTAPCSTRHESTRHHVQPVTSQHGTMFNPSRVNTGTLLPLMFGIFLRSKESDRRVVAMHTVSVVLVHVIHLERRRNPTVGYVCMLYIENDVGMGPS</sequence>
<reference evidence="2" key="1">
    <citation type="submission" date="2021-05" db="EMBL/GenBank/DDBJ databases">
        <authorList>
            <person name="Alioto T."/>
            <person name="Alioto T."/>
            <person name="Gomez Garrido J."/>
        </authorList>
    </citation>
    <scope>NUCLEOTIDE SEQUENCE</scope>
</reference>
<evidence type="ECO:0000256" key="1">
    <source>
        <dbReference type="SAM" id="MobiDB-lite"/>
    </source>
</evidence>
<accession>A0A8D9EW31</accession>
<feature type="region of interest" description="Disordered" evidence="1">
    <location>
        <begin position="1"/>
        <end position="35"/>
    </location>
</feature>
<feature type="compositionally biased region" description="Polar residues" evidence="1">
    <location>
        <begin position="1"/>
        <end position="12"/>
    </location>
</feature>
<dbReference type="AlphaFoldDB" id="A0A8D9EW31"/>
<evidence type="ECO:0000313" key="2">
    <source>
        <dbReference type="EMBL" id="CAG6768553.1"/>
    </source>
</evidence>
<proteinExistence type="predicted"/>
<feature type="compositionally biased region" description="Polar residues" evidence="1">
    <location>
        <begin position="25"/>
        <end position="35"/>
    </location>
</feature>
<organism evidence="2">
    <name type="scientific">Cacopsylla melanoneura</name>
    <dbReference type="NCBI Taxonomy" id="428564"/>
    <lineage>
        <taxon>Eukaryota</taxon>
        <taxon>Metazoa</taxon>
        <taxon>Ecdysozoa</taxon>
        <taxon>Arthropoda</taxon>
        <taxon>Hexapoda</taxon>
        <taxon>Insecta</taxon>
        <taxon>Pterygota</taxon>
        <taxon>Neoptera</taxon>
        <taxon>Paraneoptera</taxon>
        <taxon>Hemiptera</taxon>
        <taxon>Sternorrhyncha</taxon>
        <taxon>Psylloidea</taxon>
        <taxon>Psyllidae</taxon>
        <taxon>Psyllinae</taxon>
        <taxon>Cacopsylla</taxon>
    </lineage>
</organism>
<dbReference type="EMBL" id="HBUF01576678">
    <property type="protein sequence ID" value="CAG6768553.1"/>
    <property type="molecule type" value="Transcribed_RNA"/>
</dbReference>
<protein>
    <submittedName>
        <fullName evidence="2">Uncharacterized protein</fullName>
    </submittedName>
</protein>